<reference evidence="1 2" key="1">
    <citation type="submission" date="2021-06" db="EMBL/GenBank/DDBJ databases">
        <title>Caerostris extrusa draft genome.</title>
        <authorList>
            <person name="Kono N."/>
            <person name="Arakawa K."/>
        </authorList>
    </citation>
    <scope>NUCLEOTIDE SEQUENCE [LARGE SCALE GENOMIC DNA]</scope>
</reference>
<gene>
    <name evidence="1" type="ORF">CEXT_163351</name>
</gene>
<sequence>MLTQKSEPLLDQSCLLKESQRMQMQNSLSLSLSLSLSVCVCSFLKWKTGTPDFGANNKEKRKGFQGSFKGGQDSGSLFFFSNCLSPNKGGRDRNSLAFG</sequence>
<evidence type="ECO:0000313" key="1">
    <source>
        <dbReference type="EMBL" id="GIY37837.1"/>
    </source>
</evidence>
<dbReference type="AlphaFoldDB" id="A0AAV4SWT7"/>
<protein>
    <submittedName>
        <fullName evidence="1">Uncharacterized protein</fullName>
    </submittedName>
</protein>
<keyword evidence="2" id="KW-1185">Reference proteome</keyword>
<proteinExistence type="predicted"/>
<evidence type="ECO:0000313" key="2">
    <source>
        <dbReference type="Proteomes" id="UP001054945"/>
    </source>
</evidence>
<name>A0AAV4SWT7_CAEEX</name>
<comment type="caution">
    <text evidence="1">The sequence shown here is derived from an EMBL/GenBank/DDBJ whole genome shotgun (WGS) entry which is preliminary data.</text>
</comment>
<accession>A0AAV4SWT7</accession>
<dbReference type="EMBL" id="BPLR01010222">
    <property type="protein sequence ID" value="GIY37837.1"/>
    <property type="molecule type" value="Genomic_DNA"/>
</dbReference>
<organism evidence="1 2">
    <name type="scientific">Caerostris extrusa</name>
    <name type="common">Bark spider</name>
    <name type="synonym">Caerostris bankana</name>
    <dbReference type="NCBI Taxonomy" id="172846"/>
    <lineage>
        <taxon>Eukaryota</taxon>
        <taxon>Metazoa</taxon>
        <taxon>Ecdysozoa</taxon>
        <taxon>Arthropoda</taxon>
        <taxon>Chelicerata</taxon>
        <taxon>Arachnida</taxon>
        <taxon>Araneae</taxon>
        <taxon>Araneomorphae</taxon>
        <taxon>Entelegynae</taxon>
        <taxon>Araneoidea</taxon>
        <taxon>Araneidae</taxon>
        <taxon>Caerostris</taxon>
    </lineage>
</organism>
<dbReference type="Proteomes" id="UP001054945">
    <property type="component" value="Unassembled WGS sequence"/>
</dbReference>